<comment type="subunit">
    <text evidence="4">Part of the 30S ribosomal subunit. Forms a tight heterodimer with protein bS6.</text>
</comment>
<dbReference type="GO" id="GO:0022627">
    <property type="term" value="C:cytosolic small ribosomal subunit"/>
    <property type="evidence" value="ECO:0007669"/>
    <property type="project" value="TreeGrafter"/>
</dbReference>
<dbReference type="Gene3D" id="4.10.640.10">
    <property type="entry name" value="Ribosomal protein S18"/>
    <property type="match status" value="1"/>
</dbReference>
<dbReference type="NCBIfam" id="TIGR00165">
    <property type="entry name" value="S18"/>
    <property type="match status" value="1"/>
</dbReference>
<evidence type="ECO:0000256" key="3">
    <source>
        <dbReference type="ARBA" id="ARBA00023274"/>
    </source>
</evidence>
<evidence type="ECO:0000256" key="5">
    <source>
        <dbReference type="RuleBase" id="RU003910"/>
    </source>
</evidence>
<protein>
    <recommendedName>
        <fullName evidence="4">Small ribosomal subunit protein bS18</fullName>
    </recommendedName>
</protein>
<comment type="caution">
    <text evidence="6">The sequence shown here is derived from an EMBL/GenBank/DDBJ whole genome shotgun (WGS) entry which is preliminary data.</text>
</comment>
<comment type="similarity">
    <text evidence="1 4 5">Belongs to the bacterial ribosomal protein bS18 family.</text>
</comment>
<dbReference type="HAMAP" id="MF_00270">
    <property type="entry name" value="Ribosomal_bS18"/>
    <property type="match status" value="1"/>
</dbReference>
<dbReference type="InterPro" id="IPR036870">
    <property type="entry name" value="Ribosomal_bS18_sf"/>
</dbReference>
<evidence type="ECO:0000313" key="6">
    <source>
        <dbReference type="EMBL" id="PIP21433.1"/>
    </source>
</evidence>
<name>A0A2G9YRW4_9BACT</name>
<reference evidence="6 7" key="1">
    <citation type="submission" date="2017-09" db="EMBL/GenBank/DDBJ databases">
        <title>Depth-based differentiation of microbial function through sediment-hosted aquifers and enrichment of novel symbionts in the deep terrestrial subsurface.</title>
        <authorList>
            <person name="Probst A.J."/>
            <person name="Ladd B."/>
            <person name="Jarett J.K."/>
            <person name="Geller-Mcgrath D.E."/>
            <person name="Sieber C.M."/>
            <person name="Emerson J.B."/>
            <person name="Anantharaman K."/>
            <person name="Thomas B.C."/>
            <person name="Malmstrom R."/>
            <person name="Stieglmeier M."/>
            <person name="Klingl A."/>
            <person name="Woyke T."/>
            <person name="Ryan C.M."/>
            <person name="Banfield J.F."/>
        </authorList>
    </citation>
    <scope>NUCLEOTIDE SEQUENCE [LARGE SCALE GENOMIC DNA]</scope>
    <source>
        <strain evidence="6">CG23_combo_of_CG06-09_8_20_14_all_40_13</strain>
    </source>
</reference>
<keyword evidence="4" id="KW-0699">rRNA-binding</keyword>
<dbReference type="Proteomes" id="UP000231567">
    <property type="component" value="Unassembled WGS sequence"/>
</dbReference>
<gene>
    <name evidence="4 6" type="primary">rpsR</name>
    <name evidence="6" type="ORF">COX39_02795</name>
</gene>
<keyword evidence="3 4" id="KW-0687">Ribonucleoprotein</keyword>
<dbReference type="InterPro" id="IPR001648">
    <property type="entry name" value="Ribosomal_bS18"/>
</dbReference>
<evidence type="ECO:0000313" key="7">
    <source>
        <dbReference type="Proteomes" id="UP000231567"/>
    </source>
</evidence>
<keyword evidence="4" id="KW-0694">RNA-binding</keyword>
<evidence type="ECO:0000256" key="4">
    <source>
        <dbReference type="HAMAP-Rule" id="MF_00270"/>
    </source>
</evidence>
<dbReference type="PANTHER" id="PTHR13479">
    <property type="entry name" value="30S RIBOSOMAL PROTEIN S18"/>
    <property type="match status" value="1"/>
</dbReference>
<dbReference type="Pfam" id="PF01084">
    <property type="entry name" value="Ribosomal_S18"/>
    <property type="match status" value="1"/>
</dbReference>
<dbReference type="PRINTS" id="PR00974">
    <property type="entry name" value="RIBOSOMALS18"/>
</dbReference>
<proteinExistence type="inferred from homology"/>
<evidence type="ECO:0000256" key="2">
    <source>
        <dbReference type="ARBA" id="ARBA00022980"/>
    </source>
</evidence>
<dbReference type="GO" id="GO:0006412">
    <property type="term" value="P:translation"/>
    <property type="evidence" value="ECO:0007669"/>
    <property type="project" value="UniProtKB-UniRule"/>
</dbReference>
<accession>A0A2G9YRW4</accession>
<keyword evidence="2 4" id="KW-0689">Ribosomal protein</keyword>
<dbReference type="SUPFAM" id="SSF46911">
    <property type="entry name" value="Ribosomal protein S18"/>
    <property type="match status" value="1"/>
</dbReference>
<dbReference type="AlphaFoldDB" id="A0A2G9YRW4"/>
<evidence type="ECO:0000256" key="1">
    <source>
        <dbReference type="ARBA" id="ARBA00005589"/>
    </source>
</evidence>
<comment type="function">
    <text evidence="4">Binds as a heterodimer with protein bS6 to the central domain of the 16S rRNA, where it helps stabilize the platform of the 30S subunit.</text>
</comment>
<dbReference type="PANTHER" id="PTHR13479:SF40">
    <property type="entry name" value="SMALL RIBOSOMAL SUBUNIT PROTEIN BS18M"/>
    <property type="match status" value="1"/>
</dbReference>
<dbReference type="GO" id="GO:0070181">
    <property type="term" value="F:small ribosomal subunit rRNA binding"/>
    <property type="evidence" value="ECO:0007669"/>
    <property type="project" value="TreeGrafter"/>
</dbReference>
<organism evidence="6 7">
    <name type="scientific">Candidatus Nealsonbacteria bacterium CG23_combo_of_CG06-09_8_20_14_all_40_13</name>
    <dbReference type="NCBI Taxonomy" id="1974724"/>
    <lineage>
        <taxon>Bacteria</taxon>
        <taxon>Candidatus Nealsoniibacteriota</taxon>
    </lineage>
</organism>
<dbReference type="EMBL" id="PCRM01000039">
    <property type="protein sequence ID" value="PIP21433.1"/>
    <property type="molecule type" value="Genomic_DNA"/>
</dbReference>
<sequence>MQFGRAKFCYFCRKKIEDIDFKDVATLQRYLTIWSKVKGAKESGACAKHQRRLTKSIKRARFMALLPYSSR</sequence>
<dbReference type="GO" id="GO:0003735">
    <property type="term" value="F:structural constituent of ribosome"/>
    <property type="evidence" value="ECO:0007669"/>
    <property type="project" value="InterPro"/>
</dbReference>